<evidence type="ECO:0000313" key="3">
    <source>
        <dbReference type="Proteomes" id="UP000231530"/>
    </source>
</evidence>
<sequence>MTSSSTTEVPRLPYEGRGAPRRLHRIAHDRLGRDHAGVARVEGARVRAVPNAVAVAVDAHGPREVAAADVVRDHAYGVHGVPVVGVRPRSGRLEVDVADRPPDPVTVAVQTDDVADAVLETRDVLPCHRDGGGAGRVGRLGPGCVLGVNPGDHDVAALIPAGDAGKKLDDVDRNTRHGPDGHDAVGLVLGDALAGRVADEPRVTGDRGAVHARTLDAGLDAVAGVAVVAGDARRTGVEALGRIRAPAVQAIDGAVAVVVDAVGAVPHEVAFGDQHAHVVDAVLAVVAGAVRGALALGGLALGGLGAVSVQAVDGAVGIVVEAVGAVLLEGPTVAPLDALVVADLAGPNAGLQEGAGAAEDVLGRQAHGALEATAILAIAVRAARRAVARRRGRGLGREAIHVDLAAPFIEDAAGAGAVHTGVLLGAGAPVVTGRHVVGVQAARVRVARIVRAGVLVVAADRRATAHARGADVSAGAGAPVVARRGVVGEDAARAGVARIVRAGVLVVAADRRAADANTVDTSVVLGARAAVVARLGVGRVHATGRRVAPVVRAGVLVVAGQHGAGGADALRGAAVAAGARVPVVTRSADHHRGSDAAEVLTGMRRIGGLARVDRAGVAVDAVAVVEALVRRSVQVNADDLGPRLLERGGVQLTGASPGQGEQDGAERRDGLRHG</sequence>
<feature type="region of interest" description="Disordered" evidence="1">
    <location>
        <begin position="648"/>
        <end position="674"/>
    </location>
</feature>
<protein>
    <submittedName>
        <fullName evidence="2">Uncharacterized protein</fullName>
    </submittedName>
</protein>
<accession>A0A2H0TWX1</accession>
<gene>
    <name evidence="2" type="ORF">COU32_01075</name>
</gene>
<name>A0A2H0TWX1_9BACT</name>
<proteinExistence type="predicted"/>
<feature type="compositionally biased region" description="Basic and acidic residues" evidence="1">
    <location>
        <begin position="664"/>
        <end position="674"/>
    </location>
</feature>
<dbReference type="AlphaFoldDB" id="A0A2H0TWX1"/>
<dbReference type="Proteomes" id="UP000231530">
    <property type="component" value="Unassembled WGS sequence"/>
</dbReference>
<reference evidence="3" key="1">
    <citation type="submission" date="2017-09" db="EMBL/GenBank/DDBJ databases">
        <title>Depth-based differentiation of microbial function through sediment-hosted aquifers and enrichment of novel symbionts in the deep terrestrial subsurface.</title>
        <authorList>
            <person name="Probst A.J."/>
            <person name="Ladd B."/>
            <person name="Jarett J.K."/>
            <person name="Geller-Mcgrath D.E."/>
            <person name="Sieber C.M.K."/>
            <person name="Emerson J.B."/>
            <person name="Anantharaman K."/>
            <person name="Thomas B.C."/>
            <person name="Malmstrom R."/>
            <person name="Stieglmeier M."/>
            <person name="Klingl A."/>
            <person name="Woyke T."/>
            <person name="Ryan C.M."/>
            <person name="Banfield J.F."/>
        </authorList>
    </citation>
    <scope>NUCLEOTIDE SEQUENCE [LARGE SCALE GENOMIC DNA]</scope>
</reference>
<comment type="caution">
    <text evidence="2">The sequence shown here is derived from an EMBL/GenBank/DDBJ whole genome shotgun (WGS) entry which is preliminary data.</text>
</comment>
<evidence type="ECO:0000313" key="2">
    <source>
        <dbReference type="EMBL" id="PIR76643.1"/>
    </source>
</evidence>
<organism evidence="2 3">
    <name type="scientific">Candidatus Magasanikbacteria bacterium CG10_big_fil_rev_8_21_14_0_10_42_10</name>
    <dbReference type="NCBI Taxonomy" id="1974649"/>
    <lineage>
        <taxon>Bacteria</taxon>
        <taxon>Candidatus Magasanikiibacteriota</taxon>
    </lineage>
</organism>
<dbReference type="EMBL" id="PFBY01000014">
    <property type="protein sequence ID" value="PIR76643.1"/>
    <property type="molecule type" value="Genomic_DNA"/>
</dbReference>
<evidence type="ECO:0000256" key="1">
    <source>
        <dbReference type="SAM" id="MobiDB-lite"/>
    </source>
</evidence>